<reference evidence="1" key="1">
    <citation type="submission" date="2016-09" db="EMBL/GenBank/DDBJ databases">
        <title>The Complete Genome of Burkholderia sprentiae wsm5005.</title>
        <authorList>
            <person name="De Meyer S."/>
            <person name="Wang P."/>
            <person name="Terpolilli J."/>
        </authorList>
    </citation>
    <scope>NUCLEOTIDE SEQUENCE</scope>
    <source>
        <strain evidence="1">WSM5005</strain>
        <plasmid evidence="1">pl1WSM5005</plasmid>
    </source>
</reference>
<sequence>MKLSPELRADLDWLASNWERKRLANLSQYNAAFYSALRNILNDCASEQELTLVVEGTLGKVADGYAHLLDVDPQELASDPWVALRRLGDISERLKQSGAI</sequence>
<gene>
    <name evidence="1" type="ORF">BJG93_28470</name>
</gene>
<dbReference type="Proteomes" id="UP000179860">
    <property type="component" value="Plasmid pl1WSM5005"/>
</dbReference>
<keyword evidence="1" id="KW-0614">Plasmid</keyword>
<accession>A0ACA8AUW9</accession>
<evidence type="ECO:0000313" key="2">
    <source>
        <dbReference type="Proteomes" id="UP000179860"/>
    </source>
</evidence>
<dbReference type="EMBL" id="CP017563">
    <property type="protein sequence ID" value="APA89442.1"/>
    <property type="molecule type" value="Genomic_DNA"/>
</dbReference>
<proteinExistence type="predicted"/>
<name>A0ACA8AUW9_9BURK</name>
<protein>
    <submittedName>
        <fullName evidence="1">Uncharacterized protein</fullName>
    </submittedName>
</protein>
<organism evidence="1 2">
    <name type="scientific">Paraburkholderia sprentiae WSM5005</name>
    <dbReference type="NCBI Taxonomy" id="754502"/>
    <lineage>
        <taxon>Bacteria</taxon>
        <taxon>Pseudomonadati</taxon>
        <taxon>Pseudomonadota</taxon>
        <taxon>Betaproteobacteria</taxon>
        <taxon>Burkholderiales</taxon>
        <taxon>Burkholderiaceae</taxon>
        <taxon>Paraburkholderia</taxon>
    </lineage>
</organism>
<reference evidence="1" key="2">
    <citation type="submission" date="2021-06" db="EMBL/GenBank/DDBJ databases">
        <authorList>
            <person name="Rogers T.H."/>
            <person name="Ramsay J.P."/>
            <person name="Wang P."/>
            <person name="Terpolilli J."/>
        </authorList>
    </citation>
    <scope>NUCLEOTIDE SEQUENCE</scope>
    <source>
        <strain evidence="1">WSM5005</strain>
        <plasmid evidence="1">pl1WSM5005</plasmid>
    </source>
</reference>
<evidence type="ECO:0000313" key="1">
    <source>
        <dbReference type="EMBL" id="APA89442.1"/>
    </source>
</evidence>
<geneLocation type="plasmid" evidence="1 2">
    <name>pl1WSM5005</name>
</geneLocation>
<keyword evidence="2" id="KW-1185">Reference proteome</keyword>